<gene>
    <name evidence="1" type="ORF">JT31_19035</name>
</gene>
<name>A0A089RJJ8_9ENTR</name>
<evidence type="ECO:0000313" key="2">
    <source>
        <dbReference type="Proteomes" id="UP000029481"/>
    </source>
</evidence>
<evidence type="ECO:0000313" key="1">
    <source>
        <dbReference type="EMBL" id="AIR06630.1"/>
    </source>
</evidence>
<dbReference type="KEGG" id="cnt:JT31_19035"/>
<sequence length="121" mass="13908">MNVNRTEGCLWHTWLTEQEKRPSTETTRFIQLMVQVVEMPDGRDGKSALRQQKQRFRLVNGSLAGVICEMETREGKTFFTVLVPRRDLCRQLKHFSAWLNAGLLAAGHNVALEVVYDADLF</sequence>
<reference evidence="1 2" key="1">
    <citation type="submission" date="2014-09" db="EMBL/GenBank/DDBJ databases">
        <title>Cedecea neteri SSMD04 Genome Sequencing.</title>
        <authorList>
            <person name="Tan J.-Y."/>
        </authorList>
    </citation>
    <scope>NUCLEOTIDE SEQUENCE [LARGE SCALE GENOMIC DNA]</scope>
    <source>
        <strain evidence="1 2">SSMD04</strain>
    </source>
</reference>
<dbReference type="RefSeq" id="WP_038480621.1">
    <property type="nucleotide sequence ID" value="NZ_CP009451.1"/>
</dbReference>
<dbReference type="Proteomes" id="UP000029481">
    <property type="component" value="Chromosome"/>
</dbReference>
<protein>
    <submittedName>
        <fullName evidence="1">Secretion system apparatus protein ssaP</fullName>
    </submittedName>
</protein>
<accession>A0A089RJJ8</accession>
<proteinExistence type="predicted"/>
<keyword evidence="2" id="KW-1185">Reference proteome</keyword>
<organism evidence="1 2">
    <name type="scientific">Cedecea neteri</name>
    <dbReference type="NCBI Taxonomy" id="158822"/>
    <lineage>
        <taxon>Bacteria</taxon>
        <taxon>Pseudomonadati</taxon>
        <taxon>Pseudomonadota</taxon>
        <taxon>Gammaproteobacteria</taxon>
        <taxon>Enterobacterales</taxon>
        <taxon>Enterobacteriaceae</taxon>
        <taxon>Cedecea</taxon>
    </lineage>
</organism>
<dbReference type="AlphaFoldDB" id="A0A089RJJ8"/>
<dbReference type="EMBL" id="CP009451">
    <property type="protein sequence ID" value="AIR06630.1"/>
    <property type="molecule type" value="Genomic_DNA"/>
</dbReference>
<dbReference type="OrthoDB" id="6637013at2"/>